<dbReference type="PANTHER" id="PTHR46558:SF11">
    <property type="entry name" value="HTH-TYPE TRANSCRIPTIONAL REGULATOR XRE"/>
    <property type="match status" value="1"/>
</dbReference>
<gene>
    <name evidence="4" type="ORF">GO998_22130</name>
</gene>
<dbReference type="Proteomes" id="UP000677898">
    <property type="component" value="Plasmid pLLRS-1"/>
</dbReference>
<evidence type="ECO:0000256" key="1">
    <source>
        <dbReference type="ARBA" id="ARBA00023125"/>
    </source>
</evidence>
<evidence type="ECO:0000313" key="5">
    <source>
        <dbReference type="Proteomes" id="UP000677898"/>
    </source>
</evidence>
<evidence type="ECO:0000259" key="3">
    <source>
        <dbReference type="PROSITE" id="PS50943"/>
    </source>
</evidence>
<sequence>MKSWQSSPAHSSIPSQITMRPQDESFFKELGERVAEARKAHGLTQQQLAEALGIAQQTLAHYEVGRARLPASMLTTLARLLTLSLDELMGEPVHLYGGKHEPMTRLQQQVAAIEQLPKTKQQFVSQMLDAVLTQAR</sequence>
<dbReference type="SUPFAM" id="SSF47413">
    <property type="entry name" value="lambda repressor-like DNA-binding domains"/>
    <property type="match status" value="1"/>
</dbReference>
<reference evidence="4 5" key="1">
    <citation type="journal article" date="2021" name="Phytopathology">
        <title>Complete genome sequence of Ralstonia syzygii subsp. indonesiensis strain LLRS-1, isolated from wilted tobacco in China.</title>
        <authorList>
            <person name="Lu C.H."/>
            <person name="Li J.Y."/>
            <person name="Mi M.G."/>
            <person name="Lin Z.L."/>
            <person name="Jiang N."/>
            <person name="Gai X."/>
            <person name="Ma J.H."/>
            <person name="Lei L.P."/>
            <person name="Xia Z.Y."/>
        </authorList>
    </citation>
    <scope>NUCLEOTIDE SEQUENCE [LARGE SCALE GENOMIC DNA]</scope>
    <source>
        <strain evidence="4 5">LLRS-1</strain>
    </source>
</reference>
<dbReference type="PROSITE" id="PS50943">
    <property type="entry name" value="HTH_CROC1"/>
    <property type="match status" value="1"/>
</dbReference>
<dbReference type="PANTHER" id="PTHR46558">
    <property type="entry name" value="TRACRIPTIONAL REGULATORY PROTEIN-RELATED-RELATED"/>
    <property type="match status" value="1"/>
</dbReference>
<dbReference type="EMBL" id="CP046730">
    <property type="protein sequence ID" value="QUP56391.1"/>
    <property type="molecule type" value="Genomic_DNA"/>
</dbReference>
<dbReference type="SMART" id="SM00530">
    <property type="entry name" value="HTH_XRE"/>
    <property type="match status" value="1"/>
</dbReference>
<name>A0ABX7ZMS6_9RALS</name>
<dbReference type="Gene3D" id="1.10.260.40">
    <property type="entry name" value="lambda repressor-like DNA-binding domains"/>
    <property type="match status" value="1"/>
</dbReference>
<dbReference type="CDD" id="cd00093">
    <property type="entry name" value="HTH_XRE"/>
    <property type="match status" value="1"/>
</dbReference>
<evidence type="ECO:0000256" key="2">
    <source>
        <dbReference type="SAM" id="MobiDB-lite"/>
    </source>
</evidence>
<keyword evidence="1" id="KW-0238">DNA-binding</keyword>
<feature type="domain" description="HTH cro/C1-type" evidence="3">
    <location>
        <begin position="34"/>
        <end position="88"/>
    </location>
</feature>
<proteinExistence type="predicted"/>
<evidence type="ECO:0000313" key="4">
    <source>
        <dbReference type="EMBL" id="QUP56391.1"/>
    </source>
</evidence>
<dbReference type="InterPro" id="IPR010982">
    <property type="entry name" value="Lambda_DNA-bd_dom_sf"/>
</dbReference>
<dbReference type="RefSeq" id="WP_211905240.1">
    <property type="nucleotide sequence ID" value="NZ_CP046730.1"/>
</dbReference>
<keyword evidence="5" id="KW-1185">Reference proteome</keyword>
<geneLocation type="plasmid" evidence="4 5">
    <name>pLLRS-1</name>
</geneLocation>
<accession>A0ABX7ZMS6</accession>
<keyword evidence="4" id="KW-0614">Plasmid</keyword>
<organism evidence="4 5">
    <name type="scientific">Ralstonia syzygii</name>
    <dbReference type="NCBI Taxonomy" id="28097"/>
    <lineage>
        <taxon>Bacteria</taxon>
        <taxon>Pseudomonadati</taxon>
        <taxon>Pseudomonadota</taxon>
        <taxon>Betaproteobacteria</taxon>
        <taxon>Burkholderiales</taxon>
        <taxon>Burkholderiaceae</taxon>
        <taxon>Ralstonia</taxon>
        <taxon>Ralstonia solanacearum species complex</taxon>
    </lineage>
</organism>
<protein>
    <submittedName>
        <fullName evidence="4">Helix-turn-helix domain-containing protein</fullName>
    </submittedName>
</protein>
<dbReference type="Pfam" id="PF01381">
    <property type="entry name" value="HTH_3"/>
    <property type="match status" value="1"/>
</dbReference>
<feature type="region of interest" description="Disordered" evidence="2">
    <location>
        <begin position="1"/>
        <end position="21"/>
    </location>
</feature>
<feature type="compositionally biased region" description="Polar residues" evidence="2">
    <location>
        <begin position="1"/>
        <end position="19"/>
    </location>
</feature>
<dbReference type="InterPro" id="IPR001387">
    <property type="entry name" value="Cro/C1-type_HTH"/>
</dbReference>